<dbReference type="InterPro" id="IPR036388">
    <property type="entry name" value="WH-like_DNA-bd_sf"/>
</dbReference>
<name>A0A8J6TS24_9BACT</name>
<dbReference type="InterPro" id="IPR036390">
    <property type="entry name" value="WH_DNA-bd_sf"/>
</dbReference>
<evidence type="ECO:0000313" key="2">
    <source>
        <dbReference type="Proteomes" id="UP000605201"/>
    </source>
</evidence>
<dbReference type="AlphaFoldDB" id="A0A8J6TS24"/>
<dbReference type="CDD" id="cd00090">
    <property type="entry name" value="HTH_ARSR"/>
    <property type="match status" value="1"/>
</dbReference>
<comment type="caution">
    <text evidence="1">The sequence shown here is derived from an EMBL/GenBank/DDBJ whole genome shotgun (WGS) entry which is preliminary data.</text>
</comment>
<reference evidence="1 2" key="1">
    <citation type="submission" date="2020-08" db="EMBL/GenBank/DDBJ databases">
        <title>Bridging the membrane lipid divide: bacteria of the FCB group superphylum have the potential to synthesize archaeal ether lipids.</title>
        <authorList>
            <person name="Villanueva L."/>
            <person name="Von Meijenfeldt F.A.B."/>
            <person name="Westbye A.B."/>
            <person name="Yadav S."/>
            <person name="Hopmans E.C."/>
            <person name="Dutilh B.E."/>
            <person name="Sinninghe Damste J.S."/>
        </authorList>
    </citation>
    <scope>NUCLEOTIDE SEQUENCE [LARGE SCALE GENOMIC DNA]</scope>
    <source>
        <strain evidence="1">NIOZ-UU17</strain>
    </source>
</reference>
<dbReference type="Proteomes" id="UP000605201">
    <property type="component" value="Unassembled WGS sequence"/>
</dbReference>
<evidence type="ECO:0000313" key="1">
    <source>
        <dbReference type="EMBL" id="MBC8432007.1"/>
    </source>
</evidence>
<gene>
    <name evidence="1" type="ORF">H8D96_08815</name>
</gene>
<dbReference type="GO" id="GO:0006355">
    <property type="term" value="P:regulation of DNA-templated transcription"/>
    <property type="evidence" value="ECO:0007669"/>
    <property type="project" value="UniProtKB-ARBA"/>
</dbReference>
<accession>A0A8J6TS24</accession>
<sequence>MRPIVSKQDTLRNPLNELLGTRAHVRLLRVMANEVDGPLTASDVAKRAGLTVPGAQKALGRLFRSGFISRVGGGRNHQYEIRCSDRLMQIILELFQAEKERYEQLVIAIKKKIKNLTPHPHAAWIQGFPKEIGEPLTLGLLHETRHLTNCVRQLRTKLNQMENDFDLTIELEGYTKADISELKFGDFTALYGVMPSLDSSERHRIKKPLTHREKDQRLHVLSSKLAKAIEQDTSLLRRAKEHIDRLLKEDQGTATRDLIEWRNILDMYSIQRLSRFFTSSSERANRLRQSNPFFAILDSDERAQLVDDLEDKNDT</sequence>
<dbReference type="InterPro" id="IPR011991">
    <property type="entry name" value="ArsR-like_HTH"/>
</dbReference>
<dbReference type="Gene3D" id="1.10.10.10">
    <property type="entry name" value="Winged helix-like DNA-binding domain superfamily/Winged helix DNA-binding domain"/>
    <property type="match status" value="1"/>
</dbReference>
<protein>
    <submittedName>
        <fullName evidence="1">Winged helix-turn-helix transcriptional regulator</fullName>
    </submittedName>
</protein>
<dbReference type="EMBL" id="JACNIG010000198">
    <property type="protein sequence ID" value="MBC8432007.1"/>
    <property type="molecule type" value="Genomic_DNA"/>
</dbReference>
<organism evidence="1 2">
    <name type="scientific">Candidatus Desulfatibia vada</name>
    <dbReference type="NCBI Taxonomy" id="2841696"/>
    <lineage>
        <taxon>Bacteria</taxon>
        <taxon>Pseudomonadati</taxon>
        <taxon>Thermodesulfobacteriota</taxon>
        <taxon>Desulfobacteria</taxon>
        <taxon>Desulfobacterales</taxon>
        <taxon>Desulfobacterales incertae sedis</taxon>
        <taxon>Candidatus Desulfatibia</taxon>
    </lineage>
</organism>
<dbReference type="SUPFAM" id="SSF46785">
    <property type="entry name" value="Winged helix' DNA-binding domain"/>
    <property type="match status" value="1"/>
</dbReference>
<proteinExistence type="predicted"/>